<dbReference type="EMBL" id="NXII01000001">
    <property type="protein sequence ID" value="RXI43169.1"/>
    <property type="molecule type" value="Genomic_DNA"/>
</dbReference>
<dbReference type="AlphaFoldDB" id="A0AA94FII4"/>
<accession>A0AA94FII4</accession>
<comment type="caution">
    <text evidence="1">The sequence shown here is derived from an EMBL/GenBank/DDBJ whole genome shotgun (WGS) entry which is preliminary data.</text>
</comment>
<gene>
    <name evidence="1" type="ORF">CP963_00965</name>
</gene>
<keyword evidence="2" id="KW-1185">Reference proteome</keyword>
<name>A0AA94FII4_9BACT</name>
<evidence type="ECO:0000313" key="1">
    <source>
        <dbReference type="EMBL" id="RXI43169.1"/>
    </source>
</evidence>
<protein>
    <submittedName>
        <fullName evidence="1">Uncharacterized protein</fullName>
    </submittedName>
</protein>
<organism evidence="1 2">
    <name type="scientific">Arcobacter cloacae</name>
    <dbReference type="NCBI Taxonomy" id="1054034"/>
    <lineage>
        <taxon>Bacteria</taxon>
        <taxon>Pseudomonadati</taxon>
        <taxon>Campylobacterota</taxon>
        <taxon>Epsilonproteobacteria</taxon>
        <taxon>Campylobacterales</taxon>
        <taxon>Arcobacteraceae</taxon>
        <taxon>Arcobacter</taxon>
    </lineage>
</organism>
<sequence length="69" mass="8241">MKELQNLIIKDTDTFNKAVKNSGKSSGYRLISYLKLIENELYLMFIYDKSEIENINEKEIDKFILELYK</sequence>
<reference evidence="1 2" key="1">
    <citation type="submission" date="2017-09" db="EMBL/GenBank/DDBJ databases">
        <title>Genomics of the genus Arcobacter.</title>
        <authorList>
            <person name="Perez-Cataluna A."/>
            <person name="Figueras M.J."/>
            <person name="Salas-Masso N."/>
        </authorList>
    </citation>
    <scope>NUCLEOTIDE SEQUENCE [LARGE SCALE GENOMIC DNA]</scope>
    <source>
        <strain evidence="1 2">CECT 7834</strain>
    </source>
</reference>
<proteinExistence type="predicted"/>
<dbReference type="Proteomes" id="UP000290378">
    <property type="component" value="Unassembled WGS sequence"/>
</dbReference>
<dbReference type="RefSeq" id="WP_129012454.1">
    <property type="nucleotide sequence ID" value="NZ_CBCSEI010000002.1"/>
</dbReference>
<evidence type="ECO:0000313" key="2">
    <source>
        <dbReference type="Proteomes" id="UP000290378"/>
    </source>
</evidence>